<feature type="domain" description="Penicillin-binding protein transpeptidase" evidence="10">
    <location>
        <begin position="28"/>
        <end position="157"/>
    </location>
</feature>
<keyword evidence="3" id="KW-0812">Transmembrane</keyword>
<evidence type="ECO:0000256" key="1">
    <source>
        <dbReference type="ARBA" id="ARBA00022676"/>
    </source>
</evidence>
<evidence type="ECO:0000256" key="7">
    <source>
        <dbReference type="ARBA" id="ARBA00023136"/>
    </source>
</evidence>
<protein>
    <submittedName>
        <fullName evidence="11">Penicillin-binding transpeptidase domain-containing protein</fullName>
    </submittedName>
</protein>
<keyword evidence="8" id="KW-0961">Cell wall biogenesis/degradation</keyword>
<evidence type="ECO:0000256" key="8">
    <source>
        <dbReference type="ARBA" id="ARBA00023316"/>
    </source>
</evidence>
<name>A0ABT3KEE9_9GAMM</name>
<feature type="compositionally biased region" description="Basic and acidic residues" evidence="9">
    <location>
        <begin position="264"/>
        <end position="274"/>
    </location>
</feature>
<keyword evidence="5" id="KW-0573">Peptidoglycan synthesis</keyword>
<reference evidence="11" key="1">
    <citation type="submission" date="2022-11" db="EMBL/GenBank/DDBJ databases">
        <title>Marinomonas sp. nov., isolated from marine algae.</title>
        <authorList>
            <person name="Choi D.G."/>
            <person name="Kim J.M."/>
            <person name="Lee J.K."/>
            <person name="Baek J.H."/>
            <person name="Jeon C.O."/>
        </authorList>
    </citation>
    <scope>NUCLEOTIDE SEQUENCE</scope>
    <source>
        <strain evidence="11">KJ51-3</strain>
    </source>
</reference>
<evidence type="ECO:0000313" key="12">
    <source>
        <dbReference type="Proteomes" id="UP001431181"/>
    </source>
</evidence>
<evidence type="ECO:0000256" key="6">
    <source>
        <dbReference type="ARBA" id="ARBA00022989"/>
    </source>
</evidence>
<keyword evidence="4" id="KW-0133">Cell shape</keyword>
<evidence type="ECO:0000259" key="10">
    <source>
        <dbReference type="Pfam" id="PF00905"/>
    </source>
</evidence>
<keyword evidence="12" id="KW-1185">Reference proteome</keyword>
<proteinExistence type="predicted"/>
<sequence length="282" mass="31234">MKRLGIRPTLNFLRRFGFDPDELPYNLSLSLGSANLSPLQIATGYAVFSNGGYQVQPYLINKVIDRNNNVLFQASPATVCVTCTPLEKTTDDKPQMGLFNTPEGIVSLPMAPQVLDPEVNYITYDMMRDVIKLGTGRRARVLERDDLAGKTGTTNDGRDAWFSGFNGELVTSVWSGFDNSSPLGRGEWGGSVSLPAWIDYMRDALQGTPLSFVSKPSSLVTVRIDPNTGERALPGQSNAIFEIFRKDHVPPQRNLNLPTLNSNRDSESREEKQETNALENLF</sequence>
<dbReference type="EMBL" id="JAPEUL010000006">
    <property type="protein sequence ID" value="MCW4628917.1"/>
    <property type="molecule type" value="Genomic_DNA"/>
</dbReference>
<dbReference type="InterPro" id="IPR050396">
    <property type="entry name" value="Glycosyltr_51/Transpeptidase"/>
</dbReference>
<gene>
    <name evidence="11" type="ORF">ONZ52_07980</name>
</gene>
<dbReference type="InterPro" id="IPR001460">
    <property type="entry name" value="PCN-bd_Tpept"/>
</dbReference>
<dbReference type="PANTHER" id="PTHR32282">
    <property type="entry name" value="BINDING PROTEIN TRANSPEPTIDASE, PUTATIVE-RELATED"/>
    <property type="match status" value="1"/>
</dbReference>
<dbReference type="Pfam" id="PF00905">
    <property type="entry name" value="Transpeptidase"/>
    <property type="match status" value="1"/>
</dbReference>
<accession>A0ABT3KEE9</accession>
<evidence type="ECO:0000256" key="4">
    <source>
        <dbReference type="ARBA" id="ARBA00022960"/>
    </source>
</evidence>
<keyword evidence="6" id="KW-1133">Transmembrane helix</keyword>
<evidence type="ECO:0000256" key="2">
    <source>
        <dbReference type="ARBA" id="ARBA00022679"/>
    </source>
</evidence>
<dbReference type="InterPro" id="IPR012338">
    <property type="entry name" value="Beta-lactam/transpept-like"/>
</dbReference>
<comment type="caution">
    <text evidence="11">The sequence shown here is derived from an EMBL/GenBank/DDBJ whole genome shotgun (WGS) entry which is preliminary data.</text>
</comment>
<keyword evidence="1" id="KW-0328">Glycosyltransferase</keyword>
<dbReference type="Proteomes" id="UP001431181">
    <property type="component" value="Unassembled WGS sequence"/>
</dbReference>
<dbReference type="Gene3D" id="3.40.710.10">
    <property type="entry name" value="DD-peptidase/beta-lactamase superfamily"/>
    <property type="match status" value="1"/>
</dbReference>
<evidence type="ECO:0000256" key="3">
    <source>
        <dbReference type="ARBA" id="ARBA00022692"/>
    </source>
</evidence>
<evidence type="ECO:0000313" key="11">
    <source>
        <dbReference type="EMBL" id="MCW4628917.1"/>
    </source>
</evidence>
<dbReference type="PANTHER" id="PTHR32282:SF27">
    <property type="entry name" value="PENICILLIN-BINDING PROTEIN 1A"/>
    <property type="match status" value="1"/>
</dbReference>
<feature type="compositionally biased region" description="Polar residues" evidence="9">
    <location>
        <begin position="253"/>
        <end position="263"/>
    </location>
</feature>
<dbReference type="RefSeq" id="WP_265218120.1">
    <property type="nucleotide sequence ID" value="NZ_JAPEUL010000006.1"/>
</dbReference>
<feature type="region of interest" description="Disordered" evidence="9">
    <location>
        <begin position="252"/>
        <end position="282"/>
    </location>
</feature>
<organism evidence="11 12">
    <name type="scientific">Marinomonas rhodophyticola</name>
    <dbReference type="NCBI Taxonomy" id="2992803"/>
    <lineage>
        <taxon>Bacteria</taxon>
        <taxon>Pseudomonadati</taxon>
        <taxon>Pseudomonadota</taxon>
        <taxon>Gammaproteobacteria</taxon>
        <taxon>Oceanospirillales</taxon>
        <taxon>Oceanospirillaceae</taxon>
        <taxon>Marinomonas</taxon>
    </lineage>
</organism>
<evidence type="ECO:0000256" key="5">
    <source>
        <dbReference type="ARBA" id="ARBA00022984"/>
    </source>
</evidence>
<dbReference type="SUPFAM" id="SSF56601">
    <property type="entry name" value="beta-lactamase/transpeptidase-like"/>
    <property type="match status" value="1"/>
</dbReference>
<evidence type="ECO:0000256" key="9">
    <source>
        <dbReference type="SAM" id="MobiDB-lite"/>
    </source>
</evidence>
<keyword evidence="2" id="KW-0808">Transferase</keyword>
<keyword evidence="7" id="KW-0472">Membrane</keyword>